<proteinExistence type="predicted"/>
<gene>
    <name evidence="1" type="ORF">WDU93_11180</name>
</gene>
<accession>A0ABU8LNI0</accession>
<sequence>MSALLDDGTGNVAESLRPLHSYLLAVGGSDTVLKWIRREPVPSILRAMATGTAALSHQTLDALAPSTKLRYFRRTLMSAGVLPEIDVFLHDLETYGTRLFATLPAAHSALLGRFFRWRMLPLIRRSLQGRTLTSPMFSARRAQLRYISEFLQWLDTHGMTIETVDQPAIDRFVSADRVRQQIGPFVTWAVQERIAPKVAVTTIRSRGAGSHLSDPDLAEITARVLADETIPLPTRLITLFAVVFAQPVEASIALTRNQVVDGSAAMTMTFARTPIPVPDRLAALVRAQLRELDARPSRHPDTHGWLFPGTMPNQHVTAASIELVASRHGLALRHFRSSRLQHFAHTVPASVLADVVGVTADTAYRRSVDAGGAWRDYPPLRDIEESQRSLQKFHSPEPGFRR</sequence>
<protein>
    <recommendedName>
        <fullName evidence="3">Integrase</fullName>
    </recommendedName>
</protein>
<dbReference type="Proteomes" id="UP001366085">
    <property type="component" value="Unassembled WGS sequence"/>
</dbReference>
<dbReference type="EMBL" id="JBBDGN010000010">
    <property type="protein sequence ID" value="MEJ1092253.1"/>
    <property type="molecule type" value="Genomic_DNA"/>
</dbReference>
<dbReference type="SUPFAM" id="SSF56349">
    <property type="entry name" value="DNA breaking-rejoining enzymes"/>
    <property type="match status" value="1"/>
</dbReference>
<reference evidence="1 2" key="1">
    <citation type="submission" date="2024-02" db="EMBL/GenBank/DDBJ databases">
        <authorList>
            <person name="Saticioglu I.B."/>
        </authorList>
    </citation>
    <scope>NUCLEOTIDE SEQUENCE [LARGE SCALE GENOMIC DNA]</scope>
    <source>
        <strain evidence="1 2">Mu-43</strain>
    </source>
</reference>
<evidence type="ECO:0008006" key="3">
    <source>
        <dbReference type="Google" id="ProtNLM"/>
    </source>
</evidence>
<dbReference type="InterPro" id="IPR011010">
    <property type="entry name" value="DNA_brk_join_enz"/>
</dbReference>
<keyword evidence="2" id="KW-1185">Reference proteome</keyword>
<name>A0ABU8LNI0_9MICO</name>
<organism evidence="1 2">
    <name type="scientific">Microbacterium istanbulense</name>
    <dbReference type="NCBI Taxonomy" id="3122049"/>
    <lineage>
        <taxon>Bacteria</taxon>
        <taxon>Bacillati</taxon>
        <taxon>Actinomycetota</taxon>
        <taxon>Actinomycetes</taxon>
        <taxon>Micrococcales</taxon>
        <taxon>Microbacteriaceae</taxon>
        <taxon>Microbacterium</taxon>
    </lineage>
</organism>
<evidence type="ECO:0000313" key="2">
    <source>
        <dbReference type="Proteomes" id="UP001366085"/>
    </source>
</evidence>
<comment type="caution">
    <text evidence="1">The sequence shown here is derived from an EMBL/GenBank/DDBJ whole genome shotgun (WGS) entry which is preliminary data.</text>
</comment>
<evidence type="ECO:0000313" key="1">
    <source>
        <dbReference type="EMBL" id="MEJ1092253.1"/>
    </source>
</evidence>